<name>A0A9Q0UCN5_SALPP</name>
<reference evidence="1" key="1">
    <citation type="submission" date="2022-11" db="EMBL/GenBank/DDBJ databases">
        <authorList>
            <person name="Hyden B.L."/>
            <person name="Feng K."/>
            <person name="Yates T."/>
            <person name="Jawdy S."/>
            <person name="Smart L.B."/>
            <person name="Muchero W."/>
        </authorList>
    </citation>
    <scope>NUCLEOTIDE SEQUENCE</scope>
    <source>
        <tissue evidence="1">Shoot tip</tissue>
    </source>
</reference>
<gene>
    <name evidence="1" type="ORF">OIU79_005487</name>
</gene>
<proteinExistence type="predicted"/>
<sequence length="93" mass="9967">MDPVSRMRVLALLLPINPANLGIQVSTDNFFFAVLSPTILASKLGLSSRNGNTQVSSTAQEPTNPGNCEVRSADGKEMVAYLFADADDSSFQF</sequence>
<accession>A0A9Q0UCN5</accession>
<dbReference type="Proteomes" id="UP001151532">
    <property type="component" value="Chromosome 8"/>
</dbReference>
<keyword evidence="2" id="KW-1185">Reference proteome</keyword>
<protein>
    <submittedName>
        <fullName evidence="1">Uncharacterized protein</fullName>
    </submittedName>
</protein>
<organism evidence="1 2">
    <name type="scientific">Salix purpurea</name>
    <name type="common">Purple osier willow</name>
    <dbReference type="NCBI Taxonomy" id="77065"/>
    <lineage>
        <taxon>Eukaryota</taxon>
        <taxon>Viridiplantae</taxon>
        <taxon>Streptophyta</taxon>
        <taxon>Embryophyta</taxon>
        <taxon>Tracheophyta</taxon>
        <taxon>Spermatophyta</taxon>
        <taxon>Magnoliopsida</taxon>
        <taxon>eudicotyledons</taxon>
        <taxon>Gunneridae</taxon>
        <taxon>Pentapetalae</taxon>
        <taxon>rosids</taxon>
        <taxon>fabids</taxon>
        <taxon>Malpighiales</taxon>
        <taxon>Salicaceae</taxon>
        <taxon>Saliceae</taxon>
        <taxon>Salix</taxon>
    </lineage>
</organism>
<dbReference type="AlphaFoldDB" id="A0A9Q0UCN5"/>
<dbReference type="EMBL" id="JAPFFK010000013">
    <property type="protein sequence ID" value="KAJ6727611.1"/>
    <property type="molecule type" value="Genomic_DNA"/>
</dbReference>
<evidence type="ECO:0000313" key="2">
    <source>
        <dbReference type="Proteomes" id="UP001151532"/>
    </source>
</evidence>
<evidence type="ECO:0000313" key="1">
    <source>
        <dbReference type="EMBL" id="KAJ6727611.1"/>
    </source>
</evidence>
<comment type="caution">
    <text evidence="1">The sequence shown here is derived from an EMBL/GenBank/DDBJ whole genome shotgun (WGS) entry which is preliminary data.</text>
</comment>
<reference evidence="1" key="2">
    <citation type="journal article" date="2023" name="Int. J. Mol. Sci.">
        <title>De Novo Assembly and Annotation of 11 Diverse Shrub Willow (Salix) Genomes Reveals Novel Gene Organization in Sex-Linked Regions.</title>
        <authorList>
            <person name="Hyden B."/>
            <person name="Feng K."/>
            <person name="Yates T.B."/>
            <person name="Jawdy S."/>
            <person name="Cereghino C."/>
            <person name="Smart L.B."/>
            <person name="Muchero W."/>
        </authorList>
    </citation>
    <scope>NUCLEOTIDE SEQUENCE</scope>
    <source>
        <tissue evidence="1">Shoot tip</tissue>
    </source>
</reference>